<dbReference type="GO" id="GO:0016747">
    <property type="term" value="F:acyltransferase activity, transferring groups other than amino-acyl groups"/>
    <property type="evidence" value="ECO:0007669"/>
    <property type="project" value="InterPro"/>
</dbReference>
<dbReference type="InterPro" id="IPR000182">
    <property type="entry name" value="GNAT_dom"/>
</dbReference>
<dbReference type="AlphaFoldDB" id="A0A200QD68"/>
<dbReference type="InParanoid" id="A0A200QD68"/>
<name>A0A200QD68_MACCD</name>
<dbReference type="Proteomes" id="UP000195402">
    <property type="component" value="Unassembled WGS sequence"/>
</dbReference>
<dbReference type="SUPFAM" id="SSF55729">
    <property type="entry name" value="Acyl-CoA N-acyltransferases (Nat)"/>
    <property type="match status" value="1"/>
</dbReference>
<dbReference type="Gene3D" id="3.40.630.30">
    <property type="match status" value="1"/>
</dbReference>
<proteinExistence type="predicted"/>
<dbReference type="Pfam" id="PF00583">
    <property type="entry name" value="Acetyltransf_1"/>
    <property type="match status" value="1"/>
</dbReference>
<comment type="caution">
    <text evidence="2">The sequence shown here is derived from an EMBL/GenBank/DDBJ whole genome shotgun (WGS) entry which is preliminary data.</text>
</comment>
<keyword evidence="3" id="KW-1185">Reference proteome</keyword>
<evidence type="ECO:0000259" key="1">
    <source>
        <dbReference type="PROSITE" id="PS51186"/>
    </source>
</evidence>
<dbReference type="CDD" id="cd04301">
    <property type="entry name" value="NAT_SF"/>
    <property type="match status" value="1"/>
</dbReference>
<feature type="domain" description="N-acetyltransferase" evidence="1">
    <location>
        <begin position="99"/>
        <end position="250"/>
    </location>
</feature>
<dbReference type="OMA" id="CSCIITV"/>
<dbReference type="PANTHER" id="PTHR47426">
    <property type="entry name" value="ACYL-COA N-ACYLTRANSFERASES (NAT) SUPERFAMILY PROTEIN"/>
    <property type="match status" value="1"/>
</dbReference>
<dbReference type="InterPro" id="IPR016181">
    <property type="entry name" value="Acyl_CoA_acyltransferase"/>
</dbReference>
<accession>A0A200QD68</accession>
<gene>
    <name evidence="2" type="ORF">BVC80_209g77</name>
</gene>
<evidence type="ECO:0000313" key="2">
    <source>
        <dbReference type="EMBL" id="OVA08352.1"/>
    </source>
</evidence>
<reference evidence="2 3" key="1">
    <citation type="journal article" date="2017" name="Mol. Plant">
        <title>The Genome of Medicinal Plant Macleaya cordata Provides New Insights into Benzylisoquinoline Alkaloids Metabolism.</title>
        <authorList>
            <person name="Liu X."/>
            <person name="Liu Y."/>
            <person name="Huang P."/>
            <person name="Ma Y."/>
            <person name="Qing Z."/>
            <person name="Tang Q."/>
            <person name="Cao H."/>
            <person name="Cheng P."/>
            <person name="Zheng Y."/>
            <person name="Yuan Z."/>
            <person name="Zhou Y."/>
            <person name="Liu J."/>
            <person name="Tang Z."/>
            <person name="Zhuo Y."/>
            <person name="Zhang Y."/>
            <person name="Yu L."/>
            <person name="Huang J."/>
            <person name="Yang P."/>
            <person name="Peng Q."/>
            <person name="Zhang J."/>
            <person name="Jiang W."/>
            <person name="Zhang Z."/>
            <person name="Lin K."/>
            <person name="Ro D.K."/>
            <person name="Chen X."/>
            <person name="Xiong X."/>
            <person name="Shang Y."/>
            <person name="Huang S."/>
            <person name="Zeng J."/>
        </authorList>
    </citation>
    <scope>NUCLEOTIDE SEQUENCE [LARGE SCALE GENOMIC DNA]</scope>
    <source>
        <strain evidence="3">cv. BLH2017</strain>
        <tissue evidence="2">Root</tissue>
    </source>
</reference>
<dbReference type="OrthoDB" id="41532at2759"/>
<evidence type="ECO:0000313" key="3">
    <source>
        <dbReference type="Proteomes" id="UP000195402"/>
    </source>
</evidence>
<dbReference type="FunCoup" id="A0A200QD68">
    <property type="interactions" value="754"/>
</dbReference>
<dbReference type="EMBL" id="MVGT01002328">
    <property type="protein sequence ID" value="OVA08352.1"/>
    <property type="molecule type" value="Genomic_DNA"/>
</dbReference>
<organism evidence="2 3">
    <name type="scientific">Macleaya cordata</name>
    <name type="common">Five-seeded plume-poppy</name>
    <name type="synonym">Bocconia cordata</name>
    <dbReference type="NCBI Taxonomy" id="56857"/>
    <lineage>
        <taxon>Eukaryota</taxon>
        <taxon>Viridiplantae</taxon>
        <taxon>Streptophyta</taxon>
        <taxon>Embryophyta</taxon>
        <taxon>Tracheophyta</taxon>
        <taxon>Spermatophyta</taxon>
        <taxon>Magnoliopsida</taxon>
        <taxon>Ranunculales</taxon>
        <taxon>Papaveraceae</taxon>
        <taxon>Papaveroideae</taxon>
        <taxon>Macleaya</taxon>
    </lineage>
</organism>
<protein>
    <submittedName>
        <fullName evidence="2">GNAT domain</fullName>
    </submittedName>
</protein>
<sequence length="250" mass="29222">MNCDMIYRKFNPPSSLPKKNEEFSSEHQKQIIHQCHALMSSDYRMNRLEFGEFEVREAVIDAEYWTAAWLRAEGNWEDRPHERHVDSYKRKYAEQEFNALKRRCKEQSIQKCICIIAVKKAEENVKHTTLKSVAGTLDLSIHHLLHGEAYPGEVVKARIFSTFNRQDQQRYGYISNLYVAKFARRQGIASNILRFSIESAKSNGVKQVFVHVHRENKPAQELYQKMGFQIVEKATPHLAAEQTYLLVFEA</sequence>
<dbReference type="PANTHER" id="PTHR47426:SF3">
    <property type="entry name" value="GCN5-RELATED N-ACETYLTRANSFERASE 6, CHLOROPLASTIC"/>
    <property type="match status" value="1"/>
</dbReference>
<dbReference type="PROSITE" id="PS51186">
    <property type="entry name" value="GNAT"/>
    <property type="match status" value="1"/>
</dbReference>